<keyword evidence="2" id="KW-1185">Reference proteome</keyword>
<dbReference type="AlphaFoldDB" id="A0A3N6LMK8"/>
<dbReference type="Proteomes" id="UP000273828">
    <property type="component" value="Unassembled WGS sequence"/>
</dbReference>
<evidence type="ECO:0000313" key="2">
    <source>
        <dbReference type="Proteomes" id="UP000273828"/>
    </source>
</evidence>
<reference evidence="1 2" key="1">
    <citation type="submission" date="2018-10" db="EMBL/GenBank/DDBJ databases">
        <title>Natrarchaeobius chitinivorans gen. nov., sp. nov., and Natrarchaeobius haloalkaliphilus sp. nov., alkaliphilic, chitin-utilizing haloarchaea from hypersaline alkaline lakes.</title>
        <authorList>
            <person name="Sorokin D.Y."/>
            <person name="Elcheninov A.G."/>
            <person name="Kostrikina N.A."/>
            <person name="Bale N.J."/>
            <person name="Sinninghe Damste J.S."/>
            <person name="Khijniak T.V."/>
            <person name="Kublanov I.V."/>
            <person name="Toshchakov S.V."/>
        </authorList>
    </citation>
    <scope>NUCLEOTIDE SEQUENCE [LARGE SCALE GENOMIC DNA]</scope>
    <source>
        <strain evidence="1 2">AArcht-Sl</strain>
    </source>
</reference>
<sequence>MICVVIVCTDGRQSLKRFRRHQQGNATVSARDRWRFVREVISGTTIVQSPIQTETTVKRCFARIRDEQLEFESPHSAGSKQGYRRSL</sequence>
<proteinExistence type="predicted"/>
<organism evidence="1 2">
    <name type="scientific">Natrarchaeobius halalkaliphilus</name>
    <dbReference type="NCBI Taxonomy" id="1679091"/>
    <lineage>
        <taxon>Archaea</taxon>
        <taxon>Methanobacteriati</taxon>
        <taxon>Methanobacteriota</taxon>
        <taxon>Stenosarchaea group</taxon>
        <taxon>Halobacteria</taxon>
        <taxon>Halobacteriales</taxon>
        <taxon>Natrialbaceae</taxon>
        <taxon>Natrarchaeobius</taxon>
    </lineage>
</organism>
<comment type="caution">
    <text evidence="1">The sequence shown here is derived from an EMBL/GenBank/DDBJ whole genome shotgun (WGS) entry which is preliminary data.</text>
</comment>
<accession>A0A3N6LMK8</accession>
<dbReference type="EMBL" id="REFY01000003">
    <property type="protein sequence ID" value="RQG90278.1"/>
    <property type="molecule type" value="Genomic_DNA"/>
</dbReference>
<evidence type="ECO:0000313" key="1">
    <source>
        <dbReference type="EMBL" id="RQG90278.1"/>
    </source>
</evidence>
<protein>
    <submittedName>
        <fullName evidence="1">Uncharacterized protein</fullName>
    </submittedName>
</protein>
<gene>
    <name evidence="1" type="ORF">EA462_09880</name>
</gene>
<name>A0A3N6LMK8_9EURY</name>